<accession>A0ABY6NZ10</accession>
<organism evidence="2 3">
    <name type="scientific">Rhodococcus antarcticus</name>
    <dbReference type="NCBI Taxonomy" id="2987751"/>
    <lineage>
        <taxon>Bacteria</taxon>
        <taxon>Bacillati</taxon>
        <taxon>Actinomycetota</taxon>
        <taxon>Actinomycetes</taxon>
        <taxon>Mycobacteriales</taxon>
        <taxon>Nocardiaceae</taxon>
        <taxon>Rhodococcus</taxon>
    </lineage>
</organism>
<evidence type="ECO:0000256" key="1">
    <source>
        <dbReference type="SAM" id="MobiDB-lite"/>
    </source>
</evidence>
<proteinExistence type="predicted"/>
<dbReference type="EMBL" id="CP110615">
    <property type="protein sequence ID" value="UZJ24622.1"/>
    <property type="molecule type" value="Genomic_DNA"/>
</dbReference>
<protein>
    <submittedName>
        <fullName evidence="2">Uncharacterized protein</fullName>
    </submittedName>
</protein>
<evidence type="ECO:0000313" key="3">
    <source>
        <dbReference type="Proteomes" id="UP001164965"/>
    </source>
</evidence>
<name>A0ABY6NZ10_9NOCA</name>
<evidence type="ECO:0000313" key="2">
    <source>
        <dbReference type="EMBL" id="UZJ24622.1"/>
    </source>
</evidence>
<feature type="region of interest" description="Disordered" evidence="1">
    <location>
        <begin position="46"/>
        <end position="67"/>
    </location>
</feature>
<feature type="compositionally biased region" description="Low complexity" evidence="1">
    <location>
        <begin position="52"/>
        <end position="67"/>
    </location>
</feature>
<dbReference type="RefSeq" id="WP_265382729.1">
    <property type="nucleotide sequence ID" value="NZ_CP110615.1"/>
</dbReference>
<dbReference type="Proteomes" id="UP001164965">
    <property type="component" value="Chromosome"/>
</dbReference>
<gene>
    <name evidence="2" type="ORF">RHODO2019_16090</name>
</gene>
<sequence>MPSWSSDHEIVHHRTVGPVELKIVVLTAAVGSADEARLHLALLTGVSEPAVGRTGPRPTGRRPTSSP</sequence>
<reference evidence="2" key="1">
    <citation type="submission" date="2022-10" db="EMBL/GenBank/DDBJ databases">
        <title>Rhodococcus sp.75.</title>
        <authorList>
            <person name="Sun M."/>
        </authorList>
    </citation>
    <scope>NUCLEOTIDE SEQUENCE</scope>
    <source>
        <strain evidence="2">75</strain>
    </source>
</reference>
<keyword evidence="3" id="KW-1185">Reference proteome</keyword>